<reference evidence="3 4" key="1">
    <citation type="submission" date="2016-10" db="EMBL/GenBank/DDBJ databases">
        <authorList>
            <person name="de Groot N.N."/>
        </authorList>
    </citation>
    <scope>NUCLEOTIDE SEQUENCE [LARGE SCALE GENOMIC DNA]</scope>
    <source>
        <strain evidence="3 4">CGMCC 1.10331</strain>
    </source>
</reference>
<evidence type="ECO:0000313" key="4">
    <source>
        <dbReference type="Proteomes" id="UP000236740"/>
    </source>
</evidence>
<evidence type="ECO:0000256" key="1">
    <source>
        <dbReference type="SAM" id="Phobius"/>
    </source>
</evidence>
<dbReference type="RefSeq" id="WP_103990984.1">
    <property type="nucleotide sequence ID" value="NZ_CP031311.1"/>
</dbReference>
<feature type="transmembrane region" description="Helical" evidence="1">
    <location>
        <begin position="66"/>
        <end position="86"/>
    </location>
</feature>
<keyword evidence="1" id="KW-0812">Transmembrane</keyword>
<dbReference type="EMBL" id="CP031311">
    <property type="protein sequence ID" value="QCC46418.1"/>
    <property type="molecule type" value="Genomic_DNA"/>
</dbReference>
<reference evidence="2 5" key="2">
    <citation type="journal article" date="2019" name="Nat. Commun.">
        <title>A new type of DNA phosphorothioation-based antiviral system in archaea.</title>
        <authorList>
            <person name="Xiong L."/>
            <person name="Liu S."/>
            <person name="Chen S."/>
            <person name="Xiao Y."/>
            <person name="Zhu B."/>
            <person name="Gao Y."/>
            <person name="Zhang Y."/>
            <person name="Chen B."/>
            <person name="Luo J."/>
            <person name="Deng Z."/>
            <person name="Chen X."/>
            <person name="Wang L."/>
            <person name="Chen S."/>
        </authorList>
    </citation>
    <scope>NUCLEOTIDE SEQUENCE [LARGE SCALE GENOMIC DNA]</scope>
    <source>
        <strain evidence="2 5">CGMCC 1.10331</strain>
    </source>
</reference>
<protein>
    <submittedName>
        <fullName evidence="3">Uncharacterized protein</fullName>
    </submittedName>
</protein>
<keyword evidence="1" id="KW-1133">Transmembrane helix</keyword>
<keyword evidence="1" id="KW-0472">Membrane</keyword>
<gene>
    <name evidence="2" type="ORF">DV707_01280</name>
    <name evidence="3" type="ORF">SAMN04488133_1305</name>
</gene>
<feature type="transmembrane region" description="Helical" evidence="1">
    <location>
        <begin position="124"/>
        <end position="142"/>
    </location>
</feature>
<keyword evidence="4" id="KW-1185">Reference proteome</keyword>
<feature type="transmembrane region" description="Helical" evidence="1">
    <location>
        <begin position="98"/>
        <end position="118"/>
    </location>
</feature>
<dbReference type="KEGG" id="hlm:DV707_01280"/>
<evidence type="ECO:0000313" key="3">
    <source>
        <dbReference type="EMBL" id="SEF99947.1"/>
    </source>
</evidence>
<dbReference type="EMBL" id="FNVN01000001">
    <property type="protein sequence ID" value="SEF99947.1"/>
    <property type="molecule type" value="Genomic_DNA"/>
</dbReference>
<dbReference type="AlphaFoldDB" id="A0A1H5WLV8"/>
<proteinExistence type="predicted"/>
<sequence length="145" mass="15129">MFVASALWLLAWGFVGVSIVLATTSGPPASVLDLLLQGVGEFYLQSVETLRVFAAATTLPRRWVDVGYAVLAAVPLSVHFFIFAVAAVPRESDAGLDFLFNFAVGTVVVGVLGAGLLYLGAQLLVLSAVGVGVSLVPLAYFLRSA</sequence>
<name>A0A1H5WLV8_9EURY</name>
<dbReference type="GeneID" id="39856676"/>
<dbReference type="Proteomes" id="UP000236740">
    <property type="component" value="Unassembled WGS sequence"/>
</dbReference>
<evidence type="ECO:0000313" key="5">
    <source>
        <dbReference type="Proteomes" id="UP000296733"/>
    </source>
</evidence>
<dbReference type="OrthoDB" id="308198at2157"/>
<accession>A0A1H5WLV8</accession>
<dbReference type="Proteomes" id="UP000296733">
    <property type="component" value="Chromosome"/>
</dbReference>
<evidence type="ECO:0000313" key="2">
    <source>
        <dbReference type="EMBL" id="QCC46418.1"/>
    </source>
</evidence>
<organism evidence="3 4">
    <name type="scientific">Halobellus limi</name>
    <dbReference type="NCBI Taxonomy" id="699433"/>
    <lineage>
        <taxon>Archaea</taxon>
        <taxon>Methanobacteriati</taxon>
        <taxon>Methanobacteriota</taxon>
        <taxon>Stenosarchaea group</taxon>
        <taxon>Halobacteria</taxon>
        <taxon>Halobacteriales</taxon>
        <taxon>Haloferacaceae</taxon>
        <taxon>Halobellus</taxon>
    </lineage>
</organism>